<proteinExistence type="predicted"/>
<comment type="caution">
    <text evidence="2">The sequence shown here is derived from an EMBL/GenBank/DDBJ whole genome shotgun (WGS) entry which is preliminary data.</text>
</comment>
<keyword evidence="1" id="KW-1133">Transmembrane helix</keyword>
<protein>
    <submittedName>
        <fullName evidence="2">Prepilin-type N-terminal cleavage/methylation domain-containing protein</fullName>
    </submittedName>
</protein>
<dbReference type="Gene3D" id="3.30.700.10">
    <property type="entry name" value="Glycoprotein, Type 4 Pilin"/>
    <property type="match status" value="1"/>
</dbReference>
<dbReference type="OrthoDB" id="8759523at2"/>
<dbReference type="SUPFAM" id="SSF54523">
    <property type="entry name" value="Pili subunits"/>
    <property type="match status" value="1"/>
</dbReference>
<dbReference type="EMBL" id="SSOC01000005">
    <property type="protein sequence ID" value="THF63593.1"/>
    <property type="molecule type" value="Genomic_DNA"/>
</dbReference>
<sequence length="147" mass="15421">MYAERLRSLGFTLIELIVVIVVLAAGLVGILVVFNQTVARSADPMLQQQAIAAAEGYMEEILSMRCPGSDGAARGAREFALDYDGTNEVPRNMAGAPIAALGAYNVAVQVTTLTVDPPVGEPGCRIRVTVTGPDGARSQLAGFRAND</sequence>
<dbReference type="Pfam" id="PF07963">
    <property type="entry name" value="N_methyl"/>
    <property type="match status" value="1"/>
</dbReference>
<accession>A0A4V3WBK7</accession>
<keyword evidence="1" id="KW-0472">Membrane</keyword>
<keyword evidence="1" id="KW-0812">Transmembrane</keyword>
<gene>
    <name evidence="2" type="ORF">E6C76_13425</name>
</gene>
<evidence type="ECO:0000256" key="1">
    <source>
        <dbReference type="SAM" id="Phobius"/>
    </source>
</evidence>
<evidence type="ECO:0000313" key="3">
    <source>
        <dbReference type="Proteomes" id="UP000308430"/>
    </source>
</evidence>
<dbReference type="InterPro" id="IPR045584">
    <property type="entry name" value="Pilin-like"/>
</dbReference>
<dbReference type="NCBIfam" id="TIGR02532">
    <property type="entry name" value="IV_pilin_GFxxxE"/>
    <property type="match status" value="1"/>
</dbReference>
<organism evidence="2 3">
    <name type="scientific">Pseudothauera nasutitermitis</name>
    <dbReference type="NCBI Taxonomy" id="2565930"/>
    <lineage>
        <taxon>Bacteria</taxon>
        <taxon>Pseudomonadati</taxon>
        <taxon>Pseudomonadota</taxon>
        <taxon>Betaproteobacteria</taxon>
        <taxon>Rhodocyclales</taxon>
        <taxon>Zoogloeaceae</taxon>
        <taxon>Pseudothauera</taxon>
    </lineage>
</organism>
<feature type="transmembrane region" description="Helical" evidence="1">
    <location>
        <begin position="12"/>
        <end position="34"/>
    </location>
</feature>
<evidence type="ECO:0000313" key="2">
    <source>
        <dbReference type="EMBL" id="THF63593.1"/>
    </source>
</evidence>
<name>A0A4V3WBK7_9RHOO</name>
<dbReference type="RefSeq" id="WP_136348754.1">
    <property type="nucleotide sequence ID" value="NZ_SSOC01000005.1"/>
</dbReference>
<dbReference type="Proteomes" id="UP000308430">
    <property type="component" value="Unassembled WGS sequence"/>
</dbReference>
<dbReference type="InterPro" id="IPR012902">
    <property type="entry name" value="N_methyl_site"/>
</dbReference>
<keyword evidence="3" id="KW-1185">Reference proteome</keyword>
<reference evidence="2 3" key="1">
    <citation type="submission" date="2019-04" db="EMBL/GenBank/DDBJ databases">
        <title>Azoarcus nasutitermitis sp. nov. isolated from termite nest.</title>
        <authorList>
            <person name="Lin S.-Y."/>
            <person name="Hameed A."/>
            <person name="Hsu Y.-H."/>
            <person name="Young C.-C."/>
        </authorList>
    </citation>
    <scope>NUCLEOTIDE SEQUENCE [LARGE SCALE GENOMIC DNA]</scope>
    <source>
        <strain evidence="2 3">CC-YHH838</strain>
    </source>
</reference>
<dbReference type="AlphaFoldDB" id="A0A4V3WBK7"/>